<feature type="compositionally biased region" description="Pro residues" evidence="1">
    <location>
        <begin position="22"/>
        <end position="36"/>
    </location>
</feature>
<evidence type="ECO:0000256" key="1">
    <source>
        <dbReference type="SAM" id="MobiDB-lite"/>
    </source>
</evidence>
<feature type="region of interest" description="Disordered" evidence="1">
    <location>
        <begin position="18"/>
        <end position="43"/>
    </location>
</feature>
<name>A0A2P2K3A4_RHIMU</name>
<dbReference type="AlphaFoldDB" id="A0A2P2K3A4"/>
<dbReference type="EMBL" id="GGEC01019722">
    <property type="protein sequence ID" value="MBX00206.1"/>
    <property type="molecule type" value="Transcribed_RNA"/>
</dbReference>
<accession>A0A2P2K3A4</accession>
<evidence type="ECO:0000313" key="2">
    <source>
        <dbReference type="EMBL" id="MBX00206.1"/>
    </source>
</evidence>
<reference evidence="2" key="1">
    <citation type="submission" date="2018-02" db="EMBL/GenBank/DDBJ databases">
        <title>Rhizophora mucronata_Transcriptome.</title>
        <authorList>
            <person name="Meera S.P."/>
            <person name="Sreeshan A."/>
            <person name="Augustine A."/>
        </authorList>
    </citation>
    <scope>NUCLEOTIDE SEQUENCE</scope>
    <source>
        <tissue evidence="2">Leaf</tissue>
    </source>
</reference>
<sequence length="56" mass="6406">MQIPETSFLLAIQKAAFSRSSPPNPKHFPKYPPPRPQTAISHSTWNRCPSLYNRVN</sequence>
<organism evidence="2">
    <name type="scientific">Rhizophora mucronata</name>
    <name type="common">Asiatic mangrove</name>
    <dbReference type="NCBI Taxonomy" id="61149"/>
    <lineage>
        <taxon>Eukaryota</taxon>
        <taxon>Viridiplantae</taxon>
        <taxon>Streptophyta</taxon>
        <taxon>Embryophyta</taxon>
        <taxon>Tracheophyta</taxon>
        <taxon>Spermatophyta</taxon>
        <taxon>Magnoliopsida</taxon>
        <taxon>eudicotyledons</taxon>
        <taxon>Gunneridae</taxon>
        <taxon>Pentapetalae</taxon>
        <taxon>rosids</taxon>
        <taxon>fabids</taxon>
        <taxon>Malpighiales</taxon>
        <taxon>Rhizophoraceae</taxon>
        <taxon>Rhizophora</taxon>
    </lineage>
</organism>
<proteinExistence type="predicted"/>
<protein>
    <submittedName>
        <fullName evidence="2">Uncharacterized protein</fullName>
    </submittedName>
</protein>